<sequence length="195" mass="21343">MSKKWLAGLAVGTALTGAGAVVGVVSDQVSQPVTAQAATKMKKVVIKKLIWKDGKWHDFKVTLPYGKTTAVKTPKYKGYKDMEDSTIGAITVFKDGSVGYGTNPFVFMKVISAKQQAKNAKSKKAVTAKGSLAYYTTSNLHEKYVKYTVKGLVGTMVKIKAPKVKGYKSKTKTINIGIMGKNKGWNYNMYHYVKK</sequence>
<keyword evidence="1" id="KW-0732">Signal</keyword>
<dbReference type="EMBL" id="UYIG01000152">
    <property type="protein sequence ID" value="VDG29741.1"/>
    <property type="molecule type" value="Genomic_DNA"/>
</dbReference>
<dbReference type="AlphaFoldDB" id="A0A660E9B6"/>
<name>A0A660E9B6_9LACO</name>
<proteinExistence type="predicted"/>
<evidence type="ECO:0000256" key="1">
    <source>
        <dbReference type="SAM" id="SignalP"/>
    </source>
</evidence>
<feature type="signal peptide" evidence="1">
    <location>
        <begin position="1"/>
        <end position="20"/>
    </location>
</feature>
<organism evidence="2 3">
    <name type="scientific">Lactiplantibacillus mudanjiangensis</name>
    <dbReference type="NCBI Taxonomy" id="1296538"/>
    <lineage>
        <taxon>Bacteria</taxon>
        <taxon>Bacillati</taxon>
        <taxon>Bacillota</taxon>
        <taxon>Bacilli</taxon>
        <taxon>Lactobacillales</taxon>
        <taxon>Lactobacillaceae</taxon>
        <taxon>Lactiplantibacillus</taxon>
    </lineage>
</organism>
<reference evidence="2 3" key="1">
    <citation type="submission" date="2018-11" db="EMBL/GenBank/DDBJ databases">
        <authorList>
            <person name="Wuyts S."/>
        </authorList>
    </citation>
    <scope>NUCLEOTIDE SEQUENCE [LARGE SCALE GENOMIC DNA]</scope>
    <source>
        <strain evidence="2">Lactobacillus mudanjiangensis AMBF249</strain>
    </source>
</reference>
<evidence type="ECO:0000313" key="3">
    <source>
        <dbReference type="Proteomes" id="UP000289996"/>
    </source>
</evidence>
<dbReference type="OrthoDB" id="2329418at2"/>
<evidence type="ECO:0000313" key="2">
    <source>
        <dbReference type="EMBL" id="VDG29741.1"/>
    </source>
</evidence>
<accession>A0A660E9B6</accession>
<dbReference type="RefSeq" id="WP_130852229.1">
    <property type="nucleotide sequence ID" value="NZ_UYIG01000152.1"/>
</dbReference>
<dbReference type="Proteomes" id="UP000289996">
    <property type="component" value="Unassembled WGS sequence"/>
</dbReference>
<feature type="chain" id="PRO_5039224933" evidence="1">
    <location>
        <begin position="21"/>
        <end position="195"/>
    </location>
</feature>
<keyword evidence="3" id="KW-1185">Reference proteome</keyword>
<protein>
    <submittedName>
        <fullName evidence="2">Uncharacterized protein</fullName>
    </submittedName>
</protein>
<gene>
    <name evidence="2" type="ORF">MUDAN_MDHGFNIF_01278</name>
</gene>